<keyword evidence="2" id="KW-1133">Transmembrane helix</keyword>
<protein>
    <submittedName>
        <fullName evidence="3">Uncharacterized protein</fullName>
    </submittedName>
</protein>
<dbReference type="AlphaFoldDB" id="A0AAW0CXW5"/>
<feature type="transmembrane region" description="Helical" evidence="2">
    <location>
        <begin position="238"/>
        <end position="260"/>
    </location>
</feature>
<accession>A0AAW0CXW5</accession>
<feature type="compositionally biased region" description="Polar residues" evidence="1">
    <location>
        <begin position="318"/>
        <end position="330"/>
    </location>
</feature>
<name>A0AAW0CXW5_9AGAR</name>
<keyword evidence="2" id="KW-0472">Membrane</keyword>
<feature type="region of interest" description="Disordered" evidence="1">
    <location>
        <begin position="302"/>
        <end position="331"/>
    </location>
</feature>
<feature type="compositionally biased region" description="Polar residues" evidence="1">
    <location>
        <begin position="636"/>
        <end position="657"/>
    </location>
</feature>
<feature type="region of interest" description="Disordered" evidence="1">
    <location>
        <begin position="798"/>
        <end position="823"/>
    </location>
</feature>
<feature type="compositionally biased region" description="Low complexity" evidence="1">
    <location>
        <begin position="728"/>
        <end position="766"/>
    </location>
</feature>
<feature type="compositionally biased region" description="Low complexity" evidence="1">
    <location>
        <begin position="34"/>
        <end position="45"/>
    </location>
</feature>
<organism evidence="3 4">
    <name type="scientific">Paramarasmius palmivorus</name>
    <dbReference type="NCBI Taxonomy" id="297713"/>
    <lineage>
        <taxon>Eukaryota</taxon>
        <taxon>Fungi</taxon>
        <taxon>Dikarya</taxon>
        <taxon>Basidiomycota</taxon>
        <taxon>Agaricomycotina</taxon>
        <taxon>Agaricomycetes</taxon>
        <taxon>Agaricomycetidae</taxon>
        <taxon>Agaricales</taxon>
        <taxon>Marasmiineae</taxon>
        <taxon>Marasmiaceae</taxon>
        <taxon>Paramarasmius</taxon>
    </lineage>
</organism>
<feature type="region of interest" description="Disordered" evidence="1">
    <location>
        <begin position="449"/>
        <end position="503"/>
    </location>
</feature>
<feature type="region of interest" description="Disordered" evidence="1">
    <location>
        <begin position="85"/>
        <end position="131"/>
    </location>
</feature>
<sequence length="823" mass="85293">MAGSMEGIRREFNVRGGHFARQDTTAQFPPNTLSPDSTASSTSAQPSGSSVLFFGVIDTLTTCQPAQIRWTFAGPVAPIDFTITNIGVTQDPPPSSSATGASPSNTFTNDDPPIPGGGVGGARTRAARAEPSDAGFTVSTIASSVNPKSSAFSWPKVNVPQGWYRCIATFTDPNRSPSFSTGSSPFFVQNGTDVSCIISSPGSSSTSAPTGSPTTSGDGSENTSAPVGAAQSHVNTGAIAGGVVGGVALLAVVAAVFLCMRCRRNKAGVSASTARGGEGGQIKGAKPGFLGAWGKLGSGSFNDKDKTTGARGDGAGSDFTSQSAVGQKTFGSDSGAAKSGLALAGAGFAHDGQPRSRTKSGGSPTVNTAAASSGTPASLGVVGSVAGFFGAKKASPSSPPANKKSKTKKPYYGSNSRHNSHSESIGGMLSATSTMTSSSAFHGTEEEYSYNPYDERGHTGVPLSPISAGGSSAGSSVRDRDLTSSSRGLPVFRSPFSDPETVTNDSDSVVYGLHGTTRSHRDSIGMMGVIPIAYEPSSIAPSPSPVPSSHLHYDSSRSSAGAVAGHSSPSSDIPSRRNSRNNRMHTPEDSSSSTFERERARTQSHSYSAFRDRDPQRIERERAQTMLSMYHPNNPLPHSSTPQSVPETPRNDSLLTFSSSSSGSSRKHRSKSMQDPSTELLDMSTQAVPMQATASQPQTSNDNTFGRTRRTPRKPVPSYSLDDPSYFATAPHSATTANNSSATSIPSPASPTSPVSPSSTYETSTTLRGSEGKHKSHVEGVSEGQMNVYKQHELLHKDSLGSLGGGKQMMHLLIPDMPPPQRE</sequence>
<feature type="compositionally biased region" description="Low complexity" evidence="1">
    <location>
        <begin position="199"/>
        <end position="220"/>
    </location>
</feature>
<feature type="compositionally biased region" description="Basic and acidic residues" evidence="1">
    <location>
        <begin position="770"/>
        <end position="780"/>
    </location>
</feature>
<evidence type="ECO:0000313" key="4">
    <source>
        <dbReference type="Proteomes" id="UP001383192"/>
    </source>
</evidence>
<reference evidence="3 4" key="1">
    <citation type="submission" date="2024-01" db="EMBL/GenBank/DDBJ databases">
        <title>A draft genome for a cacao thread blight-causing isolate of Paramarasmius palmivorus.</title>
        <authorList>
            <person name="Baruah I.K."/>
            <person name="Bukari Y."/>
            <person name="Amoako-Attah I."/>
            <person name="Meinhardt L.W."/>
            <person name="Bailey B.A."/>
            <person name="Cohen S.P."/>
        </authorList>
    </citation>
    <scope>NUCLEOTIDE SEQUENCE [LARGE SCALE GENOMIC DNA]</scope>
    <source>
        <strain evidence="3 4">GH-12</strain>
    </source>
</reference>
<evidence type="ECO:0000313" key="3">
    <source>
        <dbReference type="EMBL" id="KAK7042974.1"/>
    </source>
</evidence>
<gene>
    <name evidence="3" type="ORF">VNI00_008711</name>
</gene>
<feature type="compositionally biased region" description="Polar residues" evidence="1">
    <location>
        <begin position="673"/>
        <end position="706"/>
    </location>
</feature>
<keyword evidence="2" id="KW-0812">Transmembrane</keyword>
<feature type="region of interest" description="Disordered" evidence="1">
    <location>
        <begin position="13"/>
        <end position="45"/>
    </location>
</feature>
<dbReference type="Proteomes" id="UP001383192">
    <property type="component" value="Unassembled WGS sequence"/>
</dbReference>
<feature type="region of interest" description="Disordered" evidence="1">
    <location>
        <begin position="629"/>
        <end position="785"/>
    </location>
</feature>
<feature type="compositionally biased region" description="Low complexity" evidence="1">
    <location>
        <begin position="392"/>
        <end position="402"/>
    </location>
</feature>
<evidence type="ECO:0000256" key="2">
    <source>
        <dbReference type="SAM" id="Phobius"/>
    </source>
</evidence>
<feature type="region of interest" description="Disordered" evidence="1">
    <location>
        <begin position="392"/>
        <end position="428"/>
    </location>
</feature>
<feature type="region of interest" description="Disordered" evidence="1">
    <location>
        <begin position="540"/>
        <end position="617"/>
    </location>
</feature>
<feature type="compositionally biased region" description="Low complexity" evidence="1">
    <location>
        <begin position="467"/>
        <end position="476"/>
    </location>
</feature>
<keyword evidence="4" id="KW-1185">Reference proteome</keyword>
<feature type="compositionally biased region" description="Polar residues" evidence="1">
    <location>
        <begin position="22"/>
        <end position="33"/>
    </location>
</feature>
<dbReference type="EMBL" id="JAYKXP010000030">
    <property type="protein sequence ID" value="KAK7042974.1"/>
    <property type="molecule type" value="Genomic_DNA"/>
</dbReference>
<evidence type="ECO:0000256" key="1">
    <source>
        <dbReference type="SAM" id="MobiDB-lite"/>
    </source>
</evidence>
<comment type="caution">
    <text evidence="3">The sequence shown here is derived from an EMBL/GenBank/DDBJ whole genome shotgun (WGS) entry which is preliminary data.</text>
</comment>
<feature type="compositionally biased region" description="Polar residues" evidence="1">
    <location>
        <begin position="359"/>
        <end position="376"/>
    </location>
</feature>
<feature type="region of interest" description="Disordered" evidence="1">
    <location>
        <begin position="347"/>
        <end position="376"/>
    </location>
</feature>
<proteinExistence type="predicted"/>
<feature type="region of interest" description="Disordered" evidence="1">
    <location>
        <begin position="198"/>
        <end position="228"/>
    </location>
</feature>